<dbReference type="AlphaFoldDB" id="A0A382LV88"/>
<evidence type="ECO:0000313" key="1">
    <source>
        <dbReference type="EMBL" id="SVC40403.1"/>
    </source>
</evidence>
<sequence length="53" mass="5994">MQEGCCYELSKQTVQEGISGFRVGFVRIQQFSGCGDVGYLEVDSENAFEKYIF</sequence>
<organism evidence="1">
    <name type="scientific">marine metagenome</name>
    <dbReference type="NCBI Taxonomy" id="408172"/>
    <lineage>
        <taxon>unclassified sequences</taxon>
        <taxon>metagenomes</taxon>
        <taxon>ecological metagenomes</taxon>
    </lineage>
</organism>
<dbReference type="EMBL" id="UINC01089364">
    <property type="protein sequence ID" value="SVC40403.1"/>
    <property type="molecule type" value="Genomic_DNA"/>
</dbReference>
<name>A0A382LV88_9ZZZZ</name>
<gene>
    <name evidence="1" type="ORF">METZ01_LOCUS293257</name>
</gene>
<protein>
    <submittedName>
        <fullName evidence="1">Uncharacterized protein</fullName>
    </submittedName>
</protein>
<reference evidence="1" key="1">
    <citation type="submission" date="2018-05" db="EMBL/GenBank/DDBJ databases">
        <authorList>
            <person name="Lanie J.A."/>
            <person name="Ng W.-L."/>
            <person name="Kazmierczak K.M."/>
            <person name="Andrzejewski T.M."/>
            <person name="Davidsen T.M."/>
            <person name="Wayne K.J."/>
            <person name="Tettelin H."/>
            <person name="Glass J.I."/>
            <person name="Rusch D."/>
            <person name="Podicherti R."/>
            <person name="Tsui H.-C.T."/>
            <person name="Winkler M.E."/>
        </authorList>
    </citation>
    <scope>NUCLEOTIDE SEQUENCE</scope>
</reference>
<accession>A0A382LV88</accession>
<proteinExistence type="predicted"/>